<accession>A0A1N6E5Q7</accession>
<dbReference type="InterPro" id="IPR031006">
    <property type="entry name" value="Exosort_XrtN"/>
</dbReference>
<evidence type="ECO:0000313" key="10">
    <source>
        <dbReference type="Proteomes" id="UP000185003"/>
    </source>
</evidence>
<feature type="transmembrane region" description="Helical" evidence="8">
    <location>
        <begin position="63"/>
        <end position="96"/>
    </location>
</feature>
<keyword evidence="7 8" id="KW-0472">Membrane</keyword>
<keyword evidence="4 8" id="KW-0812">Transmembrane</keyword>
<evidence type="ECO:0000256" key="7">
    <source>
        <dbReference type="ARBA" id="ARBA00023136"/>
    </source>
</evidence>
<evidence type="ECO:0000256" key="4">
    <source>
        <dbReference type="ARBA" id="ARBA00022692"/>
    </source>
</evidence>
<reference evidence="10" key="1">
    <citation type="submission" date="2016-11" db="EMBL/GenBank/DDBJ databases">
        <authorList>
            <person name="Varghese N."/>
            <person name="Submissions S."/>
        </authorList>
    </citation>
    <scope>NUCLEOTIDE SEQUENCE [LARGE SCALE GENOMIC DNA]</scope>
    <source>
        <strain evidence="10">DSM 24787</strain>
    </source>
</reference>
<dbReference type="GO" id="GO:0006508">
    <property type="term" value="P:proteolysis"/>
    <property type="evidence" value="ECO:0007669"/>
    <property type="project" value="UniProtKB-KW"/>
</dbReference>
<evidence type="ECO:0000256" key="2">
    <source>
        <dbReference type="ARBA" id="ARBA00022475"/>
    </source>
</evidence>
<protein>
    <submittedName>
        <fullName evidence="9">Exosortase N</fullName>
    </submittedName>
</protein>
<feature type="transmembrane region" description="Helical" evidence="8">
    <location>
        <begin position="169"/>
        <end position="188"/>
    </location>
</feature>
<feature type="transmembrane region" description="Helical" evidence="8">
    <location>
        <begin position="274"/>
        <end position="295"/>
    </location>
</feature>
<keyword evidence="5" id="KW-0378">Hydrolase</keyword>
<feature type="transmembrane region" description="Helical" evidence="8">
    <location>
        <begin position="102"/>
        <end position="120"/>
    </location>
</feature>
<dbReference type="OrthoDB" id="783041at2"/>
<feature type="transmembrane region" description="Helical" evidence="8">
    <location>
        <begin position="33"/>
        <end position="51"/>
    </location>
</feature>
<evidence type="ECO:0000256" key="6">
    <source>
        <dbReference type="ARBA" id="ARBA00022989"/>
    </source>
</evidence>
<dbReference type="EMBL" id="FSRA01000001">
    <property type="protein sequence ID" value="SIN78385.1"/>
    <property type="molecule type" value="Genomic_DNA"/>
</dbReference>
<dbReference type="InterPro" id="IPR019127">
    <property type="entry name" value="Exosortase"/>
</dbReference>
<sequence>MDQSKRLIPAILGAGLIAGIYVLIVQYALKDYIAWRSPGFLLGLIAIPVALHRDPLQKKSLRFYYTALIFCILGWVLPVKTLLYASVVLALCFLIDNVLGKINLLPVLAMALMAPICDYITNIFTFPIRLQLTSWAGTLLQMIGVAANVEGNTIFFGGNEFSVDAACMGLNMLITSMLCGIMILGFYQKKMDLHLSFIKVSLLMGIIALLNIIANLFRMVLLVILVILPEDPMHGFTGIICLAVYVILPLVWLIPRMVTHSGKAKTTHVPAHTVNTLQVIMAHVCLAACVGMVAWKTMLPGLNQVIPVNLPRVKGFKVTAMRDNVVKVENDTALIYVKTIPGFYYSDHHPTICWRGSGFEFKHIREERIAGKTVSTSILQKGTQQLYTAWWYDNGTRQTGSQLNWRWDALRSGTRYAIVNVSTQDRKTLEKEVARLLRPEENIVTALQH</sequence>
<dbReference type="NCBIfam" id="TIGR04178">
    <property type="entry name" value="exo_archaeo"/>
    <property type="match status" value="1"/>
</dbReference>
<dbReference type="NCBIfam" id="TIGR04476">
    <property type="entry name" value="exosort_XrtN"/>
    <property type="match status" value="1"/>
</dbReference>
<feature type="transmembrane region" description="Helical" evidence="8">
    <location>
        <begin position="132"/>
        <end position="149"/>
    </location>
</feature>
<dbReference type="RefSeq" id="WP_074238477.1">
    <property type="nucleotide sequence ID" value="NZ_FSRA01000001.1"/>
</dbReference>
<comment type="subcellular location">
    <subcellularLocation>
        <location evidence="1">Cell membrane</location>
        <topology evidence="1">Multi-pass membrane protein</topology>
    </subcellularLocation>
</comment>
<organism evidence="9 10">
    <name type="scientific">Chitinophaga niabensis</name>
    <dbReference type="NCBI Taxonomy" id="536979"/>
    <lineage>
        <taxon>Bacteria</taxon>
        <taxon>Pseudomonadati</taxon>
        <taxon>Bacteroidota</taxon>
        <taxon>Chitinophagia</taxon>
        <taxon>Chitinophagales</taxon>
        <taxon>Chitinophagaceae</taxon>
        <taxon>Chitinophaga</taxon>
    </lineage>
</organism>
<feature type="transmembrane region" description="Helical" evidence="8">
    <location>
        <begin position="234"/>
        <end position="254"/>
    </location>
</feature>
<feature type="transmembrane region" description="Helical" evidence="8">
    <location>
        <begin position="7"/>
        <end position="27"/>
    </location>
</feature>
<dbReference type="InterPro" id="IPR026392">
    <property type="entry name" value="Exo/Archaeosortase_dom"/>
</dbReference>
<keyword evidence="10" id="KW-1185">Reference proteome</keyword>
<dbReference type="AlphaFoldDB" id="A0A1N6E5Q7"/>
<keyword evidence="3" id="KW-0645">Protease</keyword>
<feature type="transmembrane region" description="Helical" evidence="8">
    <location>
        <begin position="200"/>
        <end position="228"/>
    </location>
</feature>
<dbReference type="STRING" id="536979.SAMN04488055_1326"/>
<gene>
    <name evidence="9" type="ORF">SAMN04488055_1326</name>
</gene>
<keyword evidence="6 8" id="KW-1133">Transmembrane helix</keyword>
<dbReference type="GO" id="GO:0008233">
    <property type="term" value="F:peptidase activity"/>
    <property type="evidence" value="ECO:0007669"/>
    <property type="project" value="UniProtKB-KW"/>
</dbReference>
<evidence type="ECO:0000313" key="9">
    <source>
        <dbReference type="EMBL" id="SIN78385.1"/>
    </source>
</evidence>
<dbReference type="Pfam" id="PF09721">
    <property type="entry name" value="Exosortase_EpsH"/>
    <property type="match status" value="1"/>
</dbReference>
<name>A0A1N6E5Q7_9BACT</name>
<evidence type="ECO:0000256" key="1">
    <source>
        <dbReference type="ARBA" id="ARBA00004651"/>
    </source>
</evidence>
<dbReference type="GO" id="GO:0005886">
    <property type="term" value="C:plasma membrane"/>
    <property type="evidence" value="ECO:0007669"/>
    <property type="project" value="UniProtKB-SubCell"/>
</dbReference>
<evidence type="ECO:0000256" key="5">
    <source>
        <dbReference type="ARBA" id="ARBA00022801"/>
    </source>
</evidence>
<evidence type="ECO:0000256" key="8">
    <source>
        <dbReference type="SAM" id="Phobius"/>
    </source>
</evidence>
<dbReference type="Proteomes" id="UP000185003">
    <property type="component" value="Unassembled WGS sequence"/>
</dbReference>
<keyword evidence="2" id="KW-1003">Cell membrane</keyword>
<evidence type="ECO:0000256" key="3">
    <source>
        <dbReference type="ARBA" id="ARBA00022670"/>
    </source>
</evidence>
<proteinExistence type="predicted"/>